<dbReference type="InterPro" id="IPR011990">
    <property type="entry name" value="TPR-like_helical_dom_sf"/>
</dbReference>
<evidence type="ECO:0000256" key="2">
    <source>
        <dbReference type="SAM" id="SignalP"/>
    </source>
</evidence>
<keyword evidence="1" id="KW-0802">TPR repeat</keyword>
<organism evidence="3 4">
    <name type="scientific">Candidatus Schmidhempelia bombi str. Bimp</name>
    <dbReference type="NCBI Taxonomy" id="1387197"/>
    <lineage>
        <taxon>Bacteria</taxon>
        <taxon>Pseudomonadati</taxon>
        <taxon>Pseudomonadota</taxon>
        <taxon>Gammaproteobacteria</taxon>
        <taxon>Orbales</taxon>
        <taxon>Orbaceae</taxon>
        <taxon>Candidatus Schmidhempelia</taxon>
    </lineage>
</organism>
<feature type="chain" id="PRO_5044491870" evidence="2">
    <location>
        <begin position="26"/>
        <end position="116"/>
    </location>
</feature>
<name>A0AB94IA69_9GAMM</name>
<proteinExistence type="predicted"/>
<reference evidence="3 4" key="1">
    <citation type="journal article" date="2014" name="Appl. Environ. Microbiol.">
        <title>Genomic features of a bumble bee symbiont reflect its host environment.</title>
        <authorList>
            <person name="Martinson V.G."/>
            <person name="Magoc T."/>
            <person name="Koch H."/>
            <person name="Salzberg S.L."/>
            <person name="Moran N.A."/>
        </authorList>
    </citation>
    <scope>NUCLEOTIDE SEQUENCE [LARGE SCALE GENOMIC DNA]</scope>
    <source>
        <strain evidence="3 4">Bimp</strain>
    </source>
</reference>
<evidence type="ECO:0000313" key="4">
    <source>
        <dbReference type="Proteomes" id="UP000506160"/>
    </source>
</evidence>
<evidence type="ECO:0000313" key="3">
    <source>
        <dbReference type="EMBL" id="TEA26276.1"/>
    </source>
</evidence>
<feature type="repeat" description="TPR" evidence="1">
    <location>
        <begin position="72"/>
        <end position="105"/>
    </location>
</feature>
<gene>
    <name evidence="3" type="ORF">O970_09450</name>
</gene>
<evidence type="ECO:0000256" key="1">
    <source>
        <dbReference type="PROSITE-ProRule" id="PRU00339"/>
    </source>
</evidence>
<feature type="signal peptide" evidence="2">
    <location>
        <begin position="1"/>
        <end position="25"/>
    </location>
</feature>
<sequence length="116" mass="13171">MLKKQSVIGLLFTGMLFSLSGCQSAKTIYYWDDYQENLYNYTQVNKTGNAEQIQSLEHTIEKAKSANKPVPPGLHAHLGLLYSNAGKKDKALEHFEAEKSLFPESKNFIDFIEKKL</sequence>
<dbReference type="InterPro" id="IPR014508">
    <property type="entry name" value="UCP020555_TPR-like"/>
</dbReference>
<dbReference type="EMBL" id="AWGA01000124">
    <property type="protein sequence ID" value="TEA26276.1"/>
    <property type="molecule type" value="Genomic_DNA"/>
</dbReference>
<dbReference type="Gene3D" id="1.25.40.10">
    <property type="entry name" value="Tetratricopeptide repeat domain"/>
    <property type="match status" value="1"/>
</dbReference>
<dbReference type="Proteomes" id="UP000506160">
    <property type="component" value="Unassembled WGS sequence"/>
</dbReference>
<dbReference type="Pfam" id="PF16068">
    <property type="entry name" value="DUF4810"/>
    <property type="match status" value="1"/>
</dbReference>
<dbReference type="InterPro" id="IPR019734">
    <property type="entry name" value="TPR_rpt"/>
</dbReference>
<dbReference type="AlphaFoldDB" id="A0AB94IA69"/>
<dbReference type="PROSITE" id="PS50005">
    <property type="entry name" value="TPR"/>
    <property type="match status" value="1"/>
</dbReference>
<dbReference type="PROSITE" id="PS51257">
    <property type="entry name" value="PROKAR_LIPOPROTEIN"/>
    <property type="match status" value="1"/>
</dbReference>
<dbReference type="RefSeq" id="WP_133459449.1">
    <property type="nucleotide sequence ID" value="NZ_AWGA01000124.1"/>
</dbReference>
<accession>A0AB94IA69</accession>
<dbReference type="PIRSF" id="PIRSF020555">
    <property type="entry name" value="UCP020555"/>
    <property type="match status" value="1"/>
</dbReference>
<keyword evidence="2" id="KW-0732">Signal</keyword>
<keyword evidence="4" id="KW-1185">Reference proteome</keyword>
<protein>
    <submittedName>
        <fullName evidence="3">DUF4810 domain-containing protein</fullName>
    </submittedName>
</protein>
<comment type="caution">
    <text evidence="3">The sequence shown here is derived from an EMBL/GenBank/DDBJ whole genome shotgun (WGS) entry which is preliminary data.</text>
</comment>